<dbReference type="PANTHER" id="PTHR44227">
    <property type="match status" value="1"/>
</dbReference>
<dbReference type="Proteomes" id="UP000070412">
    <property type="component" value="Unassembled WGS sequence"/>
</dbReference>
<evidence type="ECO:0000256" key="2">
    <source>
        <dbReference type="ARBA" id="ARBA00022737"/>
    </source>
</evidence>
<evidence type="ECO:0000313" key="11">
    <source>
        <dbReference type="EnsemblMetazoa" id="KAF7492240.1"/>
    </source>
</evidence>
<feature type="transmembrane region" description="Helical" evidence="8">
    <location>
        <begin position="901"/>
        <end position="923"/>
    </location>
</feature>
<reference evidence="10" key="2">
    <citation type="submission" date="2020-01" db="EMBL/GenBank/DDBJ databases">
        <authorList>
            <person name="Korhonen P.K.K."/>
            <person name="Guangxu M.G."/>
            <person name="Wang T.W."/>
            <person name="Stroehlein A.J.S."/>
            <person name="Young N.D."/>
            <person name="Ang C.-S.A."/>
            <person name="Fernando D.W.F."/>
            <person name="Lu H.L."/>
            <person name="Taylor S.T."/>
            <person name="Ehtesham M.E.M."/>
            <person name="Najaraj S.H.N."/>
            <person name="Harsha G.H.G."/>
            <person name="Madugundu A.M."/>
            <person name="Renuse S.R."/>
            <person name="Holt D.H."/>
            <person name="Pandey A.P."/>
            <person name="Papenfuss A.P."/>
            <person name="Gasser R.B.G."/>
            <person name="Fischer K.F."/>
        </authorList>
    </citation>
    <scope>NUCLEOTIDE SEQUENCE</scope>
    <source>
        <strain evidence="10">SSS_KF_BRIS2020</strain>
    </source>
</reference>
<keyword evidence="8 10" id="KW-0812">Transmembrane</keyword>
<evidence type="ECO:0000259" key="9">
    <source>
        <dbReference type="Pfam" id="PF08409"/>
    </source>
</evidence>
<evidence type="ECO:0000256" key="7">
    <source>
        <dbReference type="SAM" id="MobiDB-lite"/>
    </source>
</evidence>
<reference evidence="12" key="1">
    <citation type="journal article" date="2020" name="PLoS Negl. Trop. Dis.">
        <title>High-quality nuclear genome for Sarcoptes scabiei-A critical resource for a neglected parasite.</title>
        <authorList>
            <person name="Korhonen P.K."/>
            <person name="Gasser R.B."/>
            <person name="Ma G."/>
            <person name="Wang T."/>
            <person name="Stroehlein A.J."/>
            <person name="Young N.D."/>
            <person name="Ang C.S."/>
            <person name="Fernando D.D."/>
            <person name="Lu H.C."/>
            <person name="Taylor S."/>
            <person name="Reynolds S.L."/>
            <person name="Mofiz E."/>
            <person name="Najaraj S.H."/>
            <person name="Gowda H."/>
            <person name="Madugundu A."/>
            <person name="Renuse S."/>
            <person name="Holt D."/>
            <person name="Pandey A."/>
            <person name="Papenfuss A.T."/>
            <person name="Fischer K."/>
        </authorList>
    </citation>
    <scope>NUCLEOTIDE SEQUENCE [LARGE SCALE GENOMIC DNA]</scope>
</reference>
<feature type="region of interest" description="Disordered" evidence="7">
    <location>
        <begin position="869"/>
        <end position="890"/>
    </location>
</feature>
<evidence type="ECO:0000256" key="5">
    <source>
        <dbReference type="ARBA" id="ARBA00045085"/>
    </source>
</evidence>
<gene>
    <name evidence="10" type="ORF">SSS_5658</name>
</gene>
<evidence type="ECO:0000256" key="4">
    <source>
        <dbReference type="ARBA" id="ARBA00023136"/>
    </source>
</evidence>
<evidence type="ECO:0000256" key="8">
    <source>
        <dbReference type="SAM" id="Phobius"/>
    </source>
</evidence>
<evidence type="ECO:0000313" key="10">
    <source>
        <dbReference type="EMBL" id="KAF7492240.1"/>
    </source>
</evidence>
<reference evidence="11" key="3">
    <citation type="submission" date="2022-06" db="UniProtKB">
        <authorList>
            <consortium name="EnsemblMetazoa"/>
        </authorList>
    </citation>
    <scope>IDENTIFICATION</scope>
</reference>
<feature type="transmembrane region" description="Helical" evidence="8">
    <location>
        <begin position="353"/>
        <end position="373"/>
    </location>
</feature>
<dbReference type="AlphaFoldDB" id="A0A834VE39"/>
<keyword evidence="8" id="KW-1133">Transmembrane helix</keyword>
<evidence type="ECO:0000256" key="6">
    <source>
        <dbReference type="ARBA" id="ARBA00045102"/>
    </source>
</evidence>
<keyword evidence="12" id="KW-1185">Reference proteome</keyword>
<name>A0A834VE39_SARSC</name>
<feature type="region of interest" description="Disordered" evidence="7">
    <location>
        <begin position="745"/>
        <end position="830"/>
    </location>
</feature>
<protein>
    <submittedName>
        <fullName evidence="10">Transmembrane and TPR repeat-containing protein 3</fullName>
    </submittedName>
</protein>
<comment type="catalytic activity">
    <reaction evidence="6">
        <text>a di-trans,poly-cis-dolichyl beta-D-mannosyl phosphate + L-seryl-[protein] = 3-O-(alpha-D-mannosyl)-L-seryl-[protein] + a di-trans,poly-cis-dolichyl phosphate + H(+)</text>
        <dbReference type="Rhea" id="RHEA:17377"/>
        <dbReference type="Rhea" id="RHEA-COMP:9863"/>
        <dbReference type="Rhea" id="RHEA-COMP:13546"/>
        <dbReference type="Rhea" id="RHEA-COMP:19498"/>
        <dbReference type="Rhea" id="RHEA-COMP:19501"/>
        <dbReference type="ChEBI" id="CHEBI:15378"/>
        <dbReference type="ChEBI" id="CHEBI:29999"/>
        <dbReference type="ChEBI" id="CHEBI:57683"/>
        <dbReference type="ChEBI" id="CHEBI:58211"/>
        <dbReference type="ChEBI" id="CHEBI:137321"/>
        <dbReference type="EC" id="2.4.1.109"/>
    </reaction>
</comment>
<dbReference type="GO" id="GO:0004169">
    <property type="term" value="F:dolichyl-phosphate-mannose-protein mannosyltransferase activity"/>
    <property type="evidence" value="ECO:0007669"/>
    <property type="project" value="UniProtKB-EC"/>
</dbReference>
<dbReference type="InterPro" id="IPR052346">
    <property type="entry name" value="O-mannosyl-transferase_TMTC"/>
</dbReference>
<keyword evidence="3" id="KW-0802">TPR repeat</keyword>
<evidence type="ECO:0000256" key="1">
    <source>
        <dbReference type="ARBA" id="ARBA00003582"/>
    </source>
</evidence>
<feature type="transmembrane region" description="Helical" evidence="8">
    <location>
        <begin position="542"/>
        <end position="560"/>
    </location>
</feature>
<keyword evidence="4 8" id="KW-0472">Membrane</keyword>
<feature type="transmembrane region" description="Helical" evidence="8">
    <location>
        <begin position="172"/>
        <end position="201"/>
    </location>
</feature>
<feature type="transmembrane region" description="Helical" evidence="8">
    <location>
        <begin position="689"/>
        <end position="711"/>
    </location>
</feature>
<dbReference type="InterPro" id="IPR013618">
    <property type="entry name" value="TMTC_DUF1736"/>
</dbReference>
<feature type="domain" description="DUF1736" evidence="9">
    <location>
        <begin position="518"/>
        <end position="573"/>
    </location>
</feature>
<dbReference type="Gene3D" id="1.25.40.10">
    <property type="entry name" value="Tetratricopeptide repeat domain"/>
    <property type="match status" value="1"/>
</dbReference>
<feature type="transmembrane region" description="Helical" evidence="8">
    <location>
        <begin position="393"/>
        <end position="413"/>
    </location>
</feature>
<feature type="compositionally biased region" description="Polar residues" evidence="7">
    <location>
        <begin position="771"/>
        <end position="784"/>
    </location>
</feature>
<dbReference type="EMBL" id="WVUK01000056">
    <property type="protein sequence ID" value="KAF7492240.1"/>
    <property type="molecule type" value="Genomic_DNA"/>
</dbReference>
<dbReference type="InterPro" id="IPR011990">
    <property type="entry name" value="TPR-like_helical_dom_sf"/>
</dbReference>
<comment type="function">
    <text evidence="1">Transfers mannosyl residues to the hydroxyl group of serine or threonine residues.</text>
</comment>
<dbReference type="OrthoDB" id="66906at2759"/>
<dbReference type="EnsemblMetazoa" id="SSS_5658s_mrna">
    <property type="protein sequence ID" value="KAF7492240.1"/>
    <property type="gene ID" value="SSS_5658"/>
</dbReference>
<feature type="transmembrane region" description="Helical" evidence="8">
    <location>
        <begin position="580"/>
        <end position="600"/>
    </location>
</feature>
<evidence type="ECO:0000256" key="3">
    <source>
        <dbReference type="ARBA" id="ARBA00022803"/>
    </source>
</evidence>
<dbReference type="Pfam" id="PF08409">
    <property type="entry name" value="TMTC_DUF1736"/>
    <property type="match status" value="1"/>
</dbReference>
<dbReference type="PANTHER" id="PTHR44227:SF3">
    <property type="entry name" value="PROTEIN O-MANNOSYL-TRANSFERASE TMTC4"/>
    <property type="match status" value="1"/>
</dbReference>
<dbReference type="GO" id="GO:0005783">
    <property type="term" value="C:endoplasmic reticulum"/>
    <property type="evidence" value="ECO:0007669"/>
    <property type="project" value="TreeGrafter"/>
</dbReference>
<feature type="transmembrane region" description="Helical" evidence="8">
    <location>
        <begin position="717"/>
        <end position="736"/>
    </location>
</feature>
<dbReference type="SUPFAM" id="SSF48452">
    <property type="entry name" value="TPR-like"/>
    <property type="match status" value="1"/>
</dbReference>
<feature type="transmembrane region" description="Helical" evidence="8">
    <location>
        <begin position="270"/>
        <end position="291"/>
    </location>
</feature>
<organism evidence="10">
    <name type="scientific">Sarcoptes scabiei</name>
    <name type="common">Itch mite</name>
    <name type="synonym">Acarus scabiei</name>
    <dbReference type="NCBI Taxonomy" id="52283"/>
    <lineage>
        <taxon>Eukaryota</taxon>
        <taxon>Metazoa</taxon>
        <taxon>Ecdysozoa</taxon>
        <taxon>Arthropoda</taxon>
        <taxon>Chelicerata</taxon>
        <taxon>Arachnida</taxon>
        <taxon>Acari</taxon>
        <taxon>Acariformes</taxon>
        <taxon>Sarcoptiformes</taxon>
        <taxon>Astigmata</taxon>
        <taxon>Psoroptidia</taxon>
        <taxon>Sarcoptoidea</taxon>
        <taxon>Sarcoptidae</taxon>
        <taxon>Sarcoptinae</taxon>
        <taxon>Sarcoptes</taxon>
    </lineage>
</organism>
<dbReference type="GO" id="GO:0030968">
    <property type="term" value="P:endoplasmic reticulum unfolded protein response"/>
    <property type="evidence" value="ECO:0007669"/>
    <property type="project" value="TreeGrafter"/>
</dbReference>
<proteinExistence type="predicted"/>
<feature type="transmembrane region" description="Helical" evidence="8">
    <location>
        <begin position="495"/>
        <end position="515"/>
    </location>
</feature>
<comment type="catalytic activity">
    <reaction evidence="5">
        <text>a di-trans,poly-cis-dolichyl beta-D-mannosyl phosphate + L-threonyl-[protein] = 3-O-(alpha-D-mannosyl)-L-threonyl-[protein] + a di-trans,poly-cis-dolichyl phosphate + H(+)</text>
        <dbReference type="Rhea" id="RHEA:53396"/>
        <dbReference type="Rhea" id="RHEA-COMP:11060"/>
        <dbReference type="Rhea" id="RHEA-COMP:13547"/>
        <dbReference type="Rhea" id="RHEA-COMP:19498"/>
        <dbReference type="Rhea" id="RHEA-COMP:19501"/>
        <dbReference type="ChEBI" id="CHEBI:15378"/>
        <dbReference type="ChEBI" id="CHEBI:30013"/>
        <dbReference type="ChEBI" id="CHEBI:57683"/>
        <dbReference type="ChEBI" id="CHEBI:58211"/>
        <dbReference type="ChEBI" id="CHEBI:137323"/>
        <dbReference type="EC" id="2.4.1.109"/>
    </reaction>
</comment>
<feature type="compositionally biased region" description="Basic and acidic residues" evidence="7">
    <location>
        <begin position="876"/>
        <end position="890"/>
    </location>
</feature>
<evidence type="ECO:0000313" key="12">
    <source>
        <dbReference type="Proteomes" id="UP000070412"/>
    </source>
</evidence>
<accession>A0A834VE39</accession>
<sequence>MFPNRNISQAFAWIIGHHLNYHQQHHLHHHHYYQRYRCYDLSFGLDLNPYHSSSYETSCQSNLDLKCENSENITMKLAIDQIDQNHQHQSDGIVEKNLKLQNLCCVSGERGESNLYRTEVTDSCSSFSSSLSSILDVFERNQMLSFTSNYFHQLKSKLSNRIDTTRNQLIDLILYGLLMNLLHLIIHPFTMLTALIFLSYWPSLFGELVFDDRPAIIENQDLRPTTPWSQLWFNDYWGNALTSPSSHKSYRPLTVLTFRLNYQIHQLQPFGYHLVNLVLHSLVTCLCFRLFQRFIGSPSSTPSAEFHNENVINKPNELIRRISLRIETIKSVPFLMATLFAVHPIHTDCVCSVVGRAELLSAIFYLLAIIVWYREEDSLKSEAKSSKSVPKIFGSFLSCLFRIFWPFLTSRIFQTISLALIGFHCKEQSIFVLLYLTFDQLLLRKNLRKMHHFLSKFKLMNDLGFKSLRNQFDNNRINQTRSLSLHRHQHQSKEFHPLLIFILTFIIATVLRYNLIGNSLPLFNRFDNPASRASFPIKQLTFIYWSIYHFWLMIYPFHLSCDWTHSSIGLIDFVDFIGDIIRISLILFILGVIIVQMFRLSKKLIRLKSKSIHSAPASPTSSSAMLSRINCVRLSSKSNQNSSNKVSEINVIDGASRMRPSSSPLPLDSFDQALRQDFEFDQSRKVLKAIALTIMAFIPVSNLLFPVGFVIAERVLYLPSIGFLLLVGIGIDSFLINPRHRQRQDYSCPESLNDRENIEQQTKTKTKKKNNGTQINSRKCSISNGDDDDAENCCGIESSPSSSLLREEKSKQNRIKSEEQNEKNVVDDDEDDVVHHRIGKDCSFRTTTTSKTTMMMMMMTRTEKQFQNTTLNDLGNKNEDDRNRDGDGRGDHHSNKNYCHFFLFTFLMNFFFIFFNTIIIIIVRRKRIDDKTTMITVVNKTKAKKNKRINNGESKNHYVVDFVDDENLHRNVSNRYNRLNETTKIGKLSKKLSHLGYCCNLLLLFSNKSSRFSPSSSLLSFNRSCLFLILIYILRTNQRSIDWTNERNLFESGLRVNPNNTKLLNNLARIYEIDNQTIPNAIELYRKAIEIESKDLRSYLNLANLFASKLEDKKSAEQLYRQALYQIDLDQSKSHQRQQTITPLHLTVLIRLANLLNEDPLRTESFWS</sequence>
<keyword evidence="2" id="KW-0677">Repeat</keyword>
<feature type="compositionally biased region" description="Basic and acidic residues" evidence="7">
    <location>
        <begin position="805"/>
        <end position="826"/>
    </location>
</feature>